<comment type="caution">
    <text evidence="2">The sequence shown here is derived from an EMBL/GenBank/DDBJ whole genome shotgun (WGS) entry which is preliminary data.</text>
</comment>
<gene>
    <name evidence="2" type="ORF">UV20_C0001G0237</name>
</gene>
<keyword evidence="1" id="KW-0472">Membrane</keyword>
<keyword evidence="1" id="KW-1133">Transmembrane helix</keyword>
<sequence length="176" mass="20352">MTEFLDSLLQSPLVKLLGLLCGMVSFAAYWRSRHRKRVTYRARQTGTQYSFDEKTHKNRAFAIVELRLKYSGNTFVDKDDFDGPVVFIFDKGDIKDVIREREAFCPDSLIYSYSENKLKLEPFLLNDKDEVSLTVLVENYCNVSAVIHIAGVVVTRVSRPRDAVRTFLENIIKILY</sequence>
<accession>A0A0G1A9A6</accession>
<proteinExistence type="predicted"/>
<evidence type="ECO:0000313" key="2">
    <source>
        <dbReference type="EMBL" id="KKS57597.1"/>
    </source>
</evidence>
<organism evidence="2 3">
    <name type="scientific">Candidatus Magasanikbacteria bacterium GW2011_GWA2_42_32</name>
    <dbReference type="NCBI Taxonomy" id="1619039"/>
    <lineage>
        <taxon>Bacteria</taxon>
        <taxon>Candidatus Magasanikiibacteriota</taxon>
    </lineage>
</organism>
<dbReference type="Proteomes" id="UP000034837">
    <property type="component" value="Unassembled WGS sequence"/>
</dbReference>
<reference evidence="2 3" key="1">
    <citation type="journal article" date="2015" name="Nature">
        <title>rRNA introns, odd ribosomes, and small enigmatic genomes across a large radiation of phyla.</title>
        <authorList>
            <person name="Brown C.T."/>
            <person name="Hug L.A."/>
            <person name="Thomas B.C."/>
            <person name="Sharon I."/>
            <person name="Castelle C.J."/>
            <person name="Singh A."/>
            <person name="Wilkins M.J."/>
            <person name="Williams K.H."/>
            <person name="Banfield J.F."/>
        </authorList>
    </citation>
    <scope>NUCLEOTIDE SEQUENCE [LARGE SCALE GENOMIC DNA]</scope>
</reference>
<feature type="transmembrane region" description="Helical" evidence="1">
    <location>
        <begin position="12"/>
        <end position="30"/>
    </location>
</feature>
<protein>
    <submittedName>
        <fullName evidence="2">Uncharacterized protein</fullName>
    </submittedName>
</protein>
<evidence type="ECO:0000313" key="3">
    <source>
        <dbReference type="Proteomes" id="UP000034837"/>
    </source>
</evidence>
<dbReference type="EMBL" id="LCDO01000001">
    <property type="protein sequence ID" value="KKS57597.1"/>
    <property type="molecule type" value="Genomic_DNA"/>
</dbReference>
<keyword evidence="1" id="KW-0812">Transmembrane</keyword>
<name>A0A0G1A9A6_9BACT</name>
<dbReference type="AlphaFoldDB" id="A0A0G1A9A6"/>
<evidence type="ECO:0000256" key="1">
    <source>
        <dbReference type="SAM" id="Phobius"/>
    </source>
</evidence>